<evidence type="ECO:0000313" key="10">
    <source>
        <dbReference type="Proteomes" id="UP000184518"/>
    </source>
</evidence>
<dbReference type="EMBL" id="FQUT01000022">
    <property type="protein sequence ID" value="SHG75572.1"/>
    <property type="molecule type" value="Genomic_DNA"/>
</dbReference>
<evidence type="ECO:0000256" key="5">
    <source>
        <dbReference type="ARBA" id="ARBA00022989"/>
    </source>
</evidence>
<feature type="transmembrane region" description="Helical" evidence="7">
    <location>
        <begin position="54"/>
        <end position="74"/>
    </location>
</feature>
<dbReference type="PANTHER" id="PTHR42751:SF3">
    <property type="entry name" value="SODIUM_GLUTAMATE SYMPORTER"/>
    <property type="match status" value="1"/>
</dbReference>
<feature type="transmembrane region" description="Helical" evidence="7">
    <location>
        <begin position="113"/>
        <end position="133"/>
    </location>
</feature>
<keyword evidence="4 7" id="KW-0812">Transmembrane</keyword>
<sequence>MNGLLWAICLLCLTTMGIMLLLKKLHQPYLIAYIIAGIVLGPYVLGIFTKPDEIEVIGEFGILFLMFFLGMEINVPNNTSLLIKPIIAQSMKILLSFICALAIGYTADFSLNDILLITILFIFNSTAVVSEFLKKHNTLKTMFGIMILNMLIFQDLLLAPALTLLKVQGQESFDVLNIIIPVLVCIAIFLLLKRIRNIQEIKFPVVSNFVENDHDLQVFLGLLICLGFGLLAETSGLSGALGSFMAGVVVGRVKSFNWLEHSLLPFKVFFTTLFFVSIGLRLDLSYLFSNFKMVLLGTFFVLASNSVMSALIFRVLKYNWKDSWYGGALLSQTGEFGILALSVAYKTGIIEYSLYKTGLGITCLSLLFSTIWISMLKGIIISPKKRDI</sequence>
<feature type="transmembrane region" description="Helical" evidence="7">
    <location>
        <begin position="294"/>
        <end position="316"/>
    </location>
</feature>
<evidence type="ECO:0000256" key="6">
    <source>
        <dbReference type="ARBA" id="ARBA00023136"/>
    </source>
</evidence>
<dbReference type="GO" id="GO:1902600">
    <property type="term" value="P:proton transmembrane transport"/>
    <property type="evidence" value="ECO:0007669"/>
    <property type="project" value="InterPro"/>
</dbReference>
<dbReference type="Proteomes" id="UP000184518">
    <property type="component" value="Unassembled WGS sequence"/>
</dbReference>
<gene>
    <name evidence="9" type="ORF">SAMN05443633_1224</name>
</gene>
<dbReference type="RefSeq" id="WP_072964087.1">
    <property type="nucleotide sequence ID" value="NZ_JBHRTU010000002.1"/>
</dbReference>
<feature type="transmembrane region" description="Helical" evidence="7">
    <location>
        <begin position="5"/>
        <end position="22"/>
    </location>
</feature>
<keyword evidence="10" id="KW-1185">Reference proteome</keyword>
<dbReference type="InterPro" id="IPR006153">
    <property type="entry name" value="Cation/H_exchanger_TM"/>
</dbReference>
<evidence type="ECO:0000256" key="2">
    <source>
        <dbReference type="ARBA" id="ARBA00005551"/>
    </source>
</evidence>
<comment type="similarity">
    <text evidence="2">Belongs to the monovalent cation:proton antiporter 2 (CPA2) transporter (TC 2.A.37) family.</text>
</comment>
<dbReference type="GO" id="GO:0015297">
    <property type="term" value="F:antiporter activity"/>
    <property type="evidence" value="ECO:0007669"/>
    <property type="project" value="InterPro"/>
</dbReference>
<comment type="subcellular location">
    <subcellularLocation>
        <location evidence="1">Membrane</location>
        <topology evidence="1">Multi-pass membrane protein</topology>
    </subcellularLocation>
</comment>
<dbReference type="AlphaFoldDB" id="A0A1M5MEH9"/>
<organism evidence="9 10">
    <name type="scientific">Chryseobacterium arachidis</name>
    <dbReference type="NCBI Taxonomy" id="1416778"/>
    <lineage>
        <taxon>Bacteria</taxon>
        <taxon>Pseudomonadati</taxon>
        <taxon>Bacteroidota</taxon>
        <taxon>Flavobacteriia</taxon>
        <taxon>Flavobacteriales</taxon>
        <taxon>Weeksellaceae</taxon>
        <taxon>Chryseobacterium group</taxon>
        <taxon>Chryseobacterium</taxon>
    </lineage>
</organism>
<feature type="transmembrane region" description="Helical" evidence="7">
    <location>
        <begin position="264"/>
        <end position="282"/>
    </location>
</feature>
<proteinExistence type="inferred from homology"/>
<dbReference type="GO" id="GO:0016020">
    <property type="term" value="C:membrane"/>
    <property type="evidence" value="ECO:0007669"/>
    <property type="project" value="UniProtKB-SubCell"/>
</dbReference>
<keyword evidence="6 7" id="KW-0472">Membrane</keyword>
<feature type="transmembrane region" description="Helical" evidence="7">
    <location>
        <begin position="359"/>
        <end position="380"/>
    </location>
</feature>
<evidence type="ECO:0000313" key="9">
    <source>
        <dbReference type="EMBL" id="SHG75572.1"/>
    </source>
</evidence>
<feature type="transmembrane region" description="Helical" evidence="7">
    <location>
        <begin position="86"/>
        <end position="107"/>
    </location>
</feature>
<name>A0A1M5MEH9_9FLAO</name>
<feature type="transmembrane region" description="Helical" evidence="7">
    <location>
        <begin position="175"/>
        <end position="192"/>
    </location>
</feature>
<dbReference type="PANTHER" id="PTHR42751">
    <property type="entry name" value="SODIUM/HYDROGEN EXCHANGER FAMILY/TRKA DOMAIN PROTEIN"/>
    <property type="match status" value="1"/>
</dbReference>
<feature type="transmembrane region" description="Helical" evidence="7">
    <location>
        <begin position="145"/>
        <end position="163"/>
    </location>
</feature>
<evidence type="ECO:0000256" key="4">
    <source>
        <dbReference type="ARBA" id="ARBA00022692"/>
    </source>
</evidence>
<accession>A0A1M5MEH9</accession>
<feature type="transmembrane region" description="Helical" evidence="7">
    <location>
        <begin position="218"/>
        <end position="244"/>
    </location>
</feature>
<keyword evidence="5 7" id="KW-1133">Transmembrane helix</keyword>
<evidence type="ECO:0000259" key="8">
    <source>
        <dbReference type="Pfam" id="PF00999"/>
    </source>
</evidence>
<evidence type="ECO:0000256" key="3">
    <source>
        <dbReference type="ARBA" id="ARBA00022448"/>
    </source>
</evidence>
<dbReference type="STRING" id="1416778.SAMN05443633_1224"/>
<feature type="transmembrane region" description="Helical" evidence="7">
    <location>
        <begin position="29"/>
        <end position="48"/>
    </location>
</feature>
<feature type="domain" description="Cation/H+ exchanger transmembrane" evidence="8">
    <location>
        <begin position="14"/>
        <end position="375"/>
    </location>
</feature>
<dbReference type="Pfam" id="PF00999">
    <property type="entry name" value="Na_H_Exchanger"/>
    <property type="match status" value="1"/>
</dbReference>
<dbReference type="Gene3D" id="1.20.1530.20">
    <property type="match status" value="1"/>
</dbReference>
<keyword evidence="3" id="KW-0813">Transport</keyword>
<dbReference type="OrthoDB" id="9781411at2"/>
<evidence type="ECO:0000256" key="1">
    <source>
        <dbReference type="ARBA" id="ARBA00004141"/>
    </source>
</evidence>
<reference evidence="10" key="1">
    <citation type="submission" date="2016-11" db="EMBL/GenBank/DDBJ databases">
        <authorList>
            <person name="Varghese N."/>
            <person name="Submissions S."/>
        </authorList>
    </citation>
    <scope>NUCLEOTIDE SEQUENCE [LARGE SCALE GENOMIC DNA]</scope>
    <source>
        <strain evidence="10">DSM 27619</strain>
    </source>
</reference>
<dbReference type="InterPro" id="IPR038770">
    <property type="entry name" value="Na+/solute_symporter_sf"/>
</dbReference>
<evidence type="ECO:0000256" key="7">
    <source>
        <dbReference type="SAM" id="Phobius"/>
    </source>
</evidence>
<protein>
    <submittedName>
        <fullName evidence="9">Transporter, CPA2 family</fullName>
    </submittedName>
</protein>